<dbReference type="EMBL" id="CAHR02000156">
    <property type="protein sequence ID" value="CCG83539.1"/>
    <property type="molecule type" value="Genomic_DNA"/>
</dbReference>
<keyword evidence="17" id="KW-1185">Reference proteome</keyword>
<dbReference type="GO" id="GO:0016020">
    <property type="term" value="C:membrane"/>
    <property type="evidence" value="ECO:0007669"/>
    <property type="project" value="UniProtKB-SubCell"/>
</dbReference>
<dbReference type="GO" id="GO:0006679">
    <property type="term" value="P:glucosylceramide biosynthetic process"/>
    <property type="evidence" value="ECO:0007669"/>
    <property type="project" value="TreeGrafter"/>
</dbReference>
<evidence type="ECO:0000256" key="9">
    <source>
        <dbReference type="ARBA" id="ARBA00022692"/>
    </source>
</evidence>
<evidence type="ECO:0000256" key="7">
    <source>
        <dbReference type="ARBA" id="ARBA00022676"/>
    </source>
</evidence>
<feature type="transmembrane region" description="Helical" evidence="15">
    <location>
        <begin position="12"/>
        <end position="33"/>
    </location>
</feature>
<comment type="subcellular location">
    <subcellularLocation>
        <location evidence="1">Membrane</location>
        <topology evidence="1">Multi-pass membrane protein</topology>
    </subcellularLocation>
</comment>
<evidence type="ECO:0000256" key="12">
    <source>
        <dbReference type="ARBA" id="ARBA00031017"/>
    </source>
</evidence>
<dbReference type="InterPro" id="IPR025993">
    <property type="entry name" value="Ceramide_glucosylTrfase"/>
</dbReference>
<comment type="similarity">
    <text evidence="4">Belongs to the glycosyltransferase 2 family.</text>
</comment>
<evidence type="ECO:0000256" key="5">
    <source>
        <dbReference type="ARBA" id="ARBA00012699"/>
    </source>
</evidence>
<evidence type="ECO:0000256" key="13">
    <source>
        <dbReference type="ARBA" id="ARBA00031543"/>
    </source>
</evidence>
<dbReference type="PANTHER" id="PTHR12726">
    <property type="entry name" value="CERAMIDE GLUCOSYLTRANSFERASE"/>
    <property type="match status" value="1"/>
</dbReference>
<dbReference type="AlphaFoldDB" id="R4XGC1"/>
<sequence>MSYVDLAAKVGLAWYLSIGLVSVGGWLCVLAVYNRSSPRQRSSNVRAANGASDVTESAALAYDRPLGVSILRPMSGLDPDLQACLVSSFTQNYRPFEVILSVKSAADPAIQIAKRVMSEYPDVDSTLIVGDVEIGVNPKINNLIKSFERSNWTSPLTLSRSMRHFEDTRVNLVHHIPIAHAAINAKAGAMLDDVYMGTMHAKMYSIINFLCVAPCVMGKSNILRKSALPEDGLKSFGKFIAEDHLLAVDIWRGRGNLCLTCLAHSTV</sequence>
<comment type="caution">
    <text evidence="16">The sequence shown here is derived from an EMBL/GenBank/DDBJ whole genome shotgun (WGS) entry which is preliminary data.</text>
</comment>
<evidence type="ECO:0000256" key="15">
    <source>
        <dbReference type="SAM" id="Phobius"/>
    </source>
</evidence>
<dbReference type="InterPro" id="IPR029044">
    <property type="entry name" value="Nucleotide-diphossugar_trans"/>
</dbReference>
<evidence type="ECO:0000256" key="3">
    <source>
        <dbReference type="ARBA" id="ARBA00004991"/>
    </source>
</evidence>
<gene>
    <name evidence="16" type="ORF">TAPDE_003781</name>
</gene>
<evidence type="ECO:0000256" key="10">
    <source>
        <dbReference type="ARBA" id="ARBA00022989"/>
    </source>
</evidence>
<comment type="pathway">
    <text evidence="3">Sphingolipid metabolism.</text>
</comment>
<dbReference type="PANTHER" id="PTHR12726:SF0">
    <property type="entry name" value="CERAMIDE GLUCOSYLTRANSFERASE"/>
    <property type="match status" value="1"/>
</dbReference>
<accession>R4XGC1</accession>
<keyword evidence="9 15" id="KW-0812">Transmembrane</keyword>
<evidence type="ECO:0000313" key="17">
    <source>
        <dbReference type="Proteomes" id="UP000013776"/>
    </source>
</evidence>
<evidence type="ECO:0000256" key="11">
    <source>
        <dbReference type="ARBA" id="ARBA00023136"/>
    </source>
</evidence>
<evidence type="ECO:0000313" key="16">
    <source>
        <dbReference type="EMBL" id="CCG83539.1"/>
    </source>
</evidence>
<dbReference type="STRING" id="1097556.R4XGC1"/>
<dbReference type="Proteomes" id="UP000013776">
    <property type="component" value="Unassembled WGS sequence"/>
</dbReference>
<comment type="pathway">
    <text evidence="2">Lipid metabolism; sphingolipid metabolism.</text>
</comment>
<keyword evidence="10 15" id="KW-1133">Transmembrane helix</keyword>
<name>R4XGC1_TAPDE</name>
<keyword evidence="8" id="KW-0808">Transferase</keyword>
<keyword evidence="11 15" id="KW-0472">Membrane</keyword>
<protein>
    <recommendedName>
        <fullName evidence="6">Ceramide glucosyltransferase</fullName>
        <ecNumber evidence="5">2.4.1.80</ecNumber>
    </recommendedName>
    <alternativeName>
        <fullName evidence="13">Glucosylceramide synthase</fullName>
    </alternativeName>
    <alternativeName>
        <fullName evidence="14">UDP-glucose ceramide glucosyltransferase</fullName>
    </alternativeName>
    <alternativeName>
        <fullName evidence="12">UDP-glucose:N-acylsphingosine D-glucosyltransferase</fullName>
    </alternativeName>
</protein>
<dbReference type="UniPathway" id="UPA00222"/>
<evidence type="ECO:0000256" key="2">
    <source>
        <dbReference type="ARBA" id="ARBA00004760"/>
    </source>
</evidence>
<reference evidence="16 17" key="1">
    <citation type="journal article" date="2013" name="MBio">
        <title>Genome sequencing of the plant pathogen Taphrina deformans, the causal agent of peach leaf curl.</title>
        <authorList>
            <person name="Cisse O.H."/>
            <person name="Almeida J.M.G.C.F."/>
            <person name="Fonseca A."/>
            <person name="Kumar A.A."/>
            <person name="Salojaervi J."/>
            <person name="Overmyer K."/>
            <person name="Hauser P.M."/>
            <person name="Pagni M."/>
        </authorList>
    </citation>
    <scope>NUCLEOTIDE SEQUENCE [LARGE SCALE GENOMIC DNA]</scope>
    <source>
        <strain evidence="17">PYCC 5710 / ATCC 11124 / CBS 356.35 / IMI 108563 / JCM 9778 / NBRC 8474</strain>
    </source>
</reference>
<organism evidence="16 17">
    <name type="scientific">Taphrina deformans (strain PYCC 5710 / ATCC 11124 / CBS 356.35 / IMI 108563 / JCM 9778 / NBRC 8474)</name>
    <name type="common">Peach leaf curl fungus</name>
    <name type="synonym">Lalaria deformans</name>
    <dbReference type="NCBI Taxonomy" id="1097556"/>
    <lineage>
        <taxon>Eukaryota</taxon>
        <taxon>Fungi</taxon>
        <taxon>Dikarya</taxon>
        <taxon>Ascomycota</taxon>
        <taxon>Taphrinomycotina</taxon>
        <taxon>Taphrinomycetes</taxon>
        <taxon>Taphrinales</taxon>
        <taxon>Taphrinaceae</taxon>
        <taxon>Taphrina</taxon>
    </lineage>
</organism>
<evidence type="ECO:0000256" key="6">
    <source>
        <dbReference type="ARBA" id="ARBA00019988"/>
    </source>
</evidence>
<dbReference type="Pfam" id="PF13506">
    <property type="entry name" value="Glyco_transf_21"/>
    <property type="match status" value="1"/>
</dbReference>
<dbReference type="OrthoDB" id="1483400at2759"/>
<evidence type="ECO:0000256" key="14">
    <source>
        <dbReference type="ARBA" id="ARBA00032575"/>
    </source>
</evidence>
<dbReference type="SUPFAM" id="SSF53448">
    <property type="entry name" value="Nucleotide-diphospho-sugar transferases"/>
    <property type="match status" value="1"/>
</dbReference>
<evidence type="ECO:0000256" key="1">
    <source>
        <dbReference type="ARBA" id="ARBA00004141"/>
    </source>
</evidence>
<evidence type="ECO:0000256" key="8">
    <source>
        <dbReference type="ARBA" id="ARBA00022679"/>
    </source>
</evidence>
<keyword evidence="7" id="KW-0328">Glycosyltransferase</keyword>
<dbReference type="eggNOG" id="KOG2547">
    <property type="taxonomic scope" value="Eukaryota"/>
</dbReference>
<dbReference type="EC" id="2.4.1.80" evidence="5"/>
<dbReference type="GO" id="GO:0008120">
    <property type="term" value="F:ceramide glucosyltransferase activity"/>
    <property type="evidence" value="ECO:0007669"/>
    <property type="project" value="UniProtKB-EC"/>
</dbReference>
<evidence type="ECO:0000256" key="4">
    <source>
        <dbReference type="ARBA" id="ARBA00006739"/>
    </source>
</evidence>
<proteinExistence type="inferred from homology"/>